<gene>
    <name evidence="1" type="ORF">S2091_2155</name>
</gene>
<sequence>MKKLYPSEFIQIRRSLLERTIAEIRANYPNNELSDNQKNSNARDFVACAVGLLANSEPEISSTLAAVIGMKPLD</sequence>
<dbReference type="Proteomes" id="UP000237839">
    <property type="component" value="Unassembled WGS sequence"/>
</dbReference>
<proteinExistence type="predicted"/>
<reference evidence="1 2" key="1">
    <citation type="submission" date="2018-02" db="EMBL/GenBank/DDBJ databases">
        <title>Solimicrobium silvestre gen. nov., sp. nov., isolated from alpine forest soil.</title>
        <authorList>
            <person name="Margesin R."/>
            <person name="Albuquerque L."/>
            <person name="Zhang D.-C."/>
            <person name="Froufe H.J.C."/>
            <person name="Severino R."/>
            <person name="Roxo I."/>
            <person name="Egas C."/>
            <person name="Da Costa M.S."/>
        </authorList>
    </citation>
    <scope>NUCLEOTIDE SEQUENCE [LARGE SCALE GENOMIC DNA]</scope>
    <source>
        <strain evidence="1 2">S20-91</strain>
    </source>
</reference>
<evidence type="ECO:0000313" key="2">
    <source>
        <dbReference type="Proteomes" id="UP000237839"/>
    </source>
</evidence>
<dbReference type="RefSeq" id="WP_105531810.1">
    <property type="nucleotide sequence ID" value="NZ_PUGF01000009.1"/>
</dbReference>
<keyword evidence="2" id="KW-1185">Reference proteome</keyword>
<dbReference type="AlphaFoldDB" id="A0A2S9GZA7"/>
<evidence type="ECO:0000313" key="1">
    <source>
        <dbReference type="EMBL" id="PRC93069.1"/>
    </source>
</evidence>
<name>A0A2S9GZA7_9BURK</name>
<dbReference type="EMBL" id="PUGF01000009">
    <property type="protein sequence ID" value="PRC93069.1"/>
    <property type="molecule type" value="Genomic_DNA"/>
</dbReference>
<organism evidence="1 2">
    <name type="scientific">Solimicrobium silvestre</name>
    <dbReference type="NCBI Taxonomy" id="2099400"/>
    <lineage>
        <taxon>Bacteria</taxon>
        <taxon>Pseudomonadati</taxon>
        <taxon>Pseudomonadota</taxon>
        <taxon>Betaproteobacteria</taxon>
        <taxon>Burkholderiales</taxon>
        <taxon>Oxalobacteraceae</taxon>
        <taxon>Solimicrobium</taxon>
    </lineage>
</organism>
<protein>
    <submittedName>
        <fullName evidence="1">Uncharacterized protein</fullName>
    </submittedName>
</protein>
<accession>A0A2S9GZA7</accession>
<comment type="caution">
    <text evidence="1">The sequence shown here is derived from an EMBL/GenBank/DDBJ whole genome shotgun (WGS) entry which is preliminary data.</text>
</comment>